<dbReference type="CDD" id="cd06171">
    <property type="entry name" value="Sigma70_r4"/>
    <property type="match status" value="1"/>
</dbReference>
<evidence type="ECO:0000313" key="3">
    <source>
        <dbReference type="Proteomes" id="UP000838686"/>
    </source>
</evidence>
<reference evidence="2" key="1">
    <citation type="submission" date="2022-01" db="EMBL/GenBank/DDBJ databases">
        <authorList>
            <person name="Criscuolo A."/>
        </authorList>
    </citation>
    <scope>NUCLEOTIDE SEQUENCE</scope>
    <source>
        <strain evidence="2">CIP111893</strain>
    </source>
</reference>
<dbReference type="SUPFAM" id="SSF88659">
    <property type="entry name" value="Sigma3 and sigma4 domains of RNA polymerase sigma factors"/>
    <property type="match status" value="1"/>
</dbReference>
<dbReference type="Gene3D" id="1.10.10.10">
    <property type="entry name" value="Winged helix-like DNA-binding domain superfamily/Winged helix DNA-binding domain"/>
    <property type="match status" value="1"/>
</dbReference>
<dbReference type="NCBIfam" id="NF005385">
    <property type="entry name" value="PRK06930.1"/>
    <property type="match status" value="1"/>
</dbReference>
<dbReference type="Pfam" id="PF08281">
    <property type="entry name" value="Sigma70_r4_2"/>
    <property type="match status" value="1"/>
</dbReference>
<sequence>MMEDMIVCYKDTRRTLRALRTLVTDGAERRIVGDMIGDCEYSLQWMQTGRRPGNRRGIERRAAYQREKLMDPILMQSFVQSSTGGSPANLSEDQRTRIGKVLSGLTVRERECYMMAHGECFSLAQIAEMIGISKGSVYTYVLRAQRKITVKLEMG</sequence>
<dbReference type="InterPro" id="IPR013324">
    <property type="entry name" value="RNA_pol_sigma_r3/r4-like"/>
</dbReference>
<dbReference type="RefSeq" id="WP_236343854.1">
    <property type="nucleotide sequence ID" value="NZ_CAKMMF010000020.1"/>
</dbReference>
<dbReference type="EMBL" id="CAKMMF010000020">
    <property type="protein sequence ID" value="CAH1212220.1"/>
    <property type="molecule type" value="Genomic_DNA"/>
</dbReference>
<dbReference type="InterPro" id="IPR013249">
    <property type="entry name" value="RNA_pol_sigma70_r4_t2"/>
</dbReference>
<dbReference type="Proteomes" id="UP000838686">
    <property type="component" value="Unassembled WGS sequence"/>
</dbReference>
<proteinExistence type="predicted"/>
<protein>
    <recommendedName>
        <fullName evidence="1">RNA polymerase sigma factor 70 region 4 type 2 domain-containing protein</fullName>
    </recommendedName>
</protein>
<feature type="domain" description="RNA polymerase sigma factor 70 region 4 type 2" evidence="1">
    <location>
        <begin position="97"/>
        <end position="147"/>
    </location>
</feature>
<gene>
    <name evidence="2" type="ORF">PAECIP111893_03503</name>
</gene>
<name>A0ABM9CGI0_9BACL</name>
<accession>A0ABM9CGI0</accession>
<evidence type="ECO:0000259" key="1">
    <source>
        <dbReference type="Pfam" id="PF08281"/>
    </source>
</evidence>
<comment type="caution">
    <text evidence="2">The sequence shown here is derived from an EMBL/GenBank/DDBJ whole genome shotgun (WGS) entry which is preliminary data.</text>
</comment>
<dbReference type="InterPro" id="IPR036388">
    <property type="entry name" value="WH-like_DNA-bd_sf"/>
</dbReference>
<evidence type="ECO:0000313" key="2">
    <source>
        <dbReference type="EMBL" id="CAH1212220.1"/>
    </source>
</evidence>
<keyword evidence="3" id="KW-1185">Reference proteome</keyword>
<organism evidence="2 3">
    <name type="scientific">Paenibacillus plantiphilus</name>
    <dbReference type="NCBI Taxonomy" id="2905650"/>
    <lineage>
        <taxon>Bacteria</taxon>
        <taxon>Bacillati</taxon>
        <taxon>Bacillota</taxon>
        <taxon>Bacilli</taxon>
        <taxon>Bacillales</taxon>
        <taxon>Paenibacillaceae</taxon>
        <taxon>Paenibacillus</taxon>
    </lineage>
</organism>